<dbReference type="Gene3D" id="1.10.287.950">
    <property type="entry name" value="Methyl-accepting chemotaxis protein"/>
    <property type="match status" value="1"/>
</dbReference>
<dbReference type="GO" id="GO:0004888">
    <property type="term" value="F:transmembrane signaling receptor activity"/>
    <property type="evidence" value="ECO:0007669"/>
    <property type="project" value="TreeGrafter"/>
</dbReference>
<dbReference type="GO" id="GO:0007165">
    <property type="term" value="P:signal transduction"/>
    <property type="evidence" value="ECO:0007669"/>
    <property type="project" value="UniProtKB-KW"/>
</dbReference>
<evidence type="ECO:0000256" key="2">
    <source>
        <dbReference type="ARBA" id="ARBA00022500"/>
    </source>
</evidence>
<keyword evidence="2" id="KW-0145">Chemotaxis</keyword>
<dbReference type="PROSITE" id="PS50111">
    <property type="entry name" value="CHEMOTAXIS_TRANSDUC_2"/>
    <property type="match status" value="1"/>
</dbReference>
<proteinExistence type="inferred from homology"/>
<dbReference type="FunFam" id="1.10.287.950:FF:000001">
    <property type="entry name" value="Methyl-accepting chemotaxis sensory transducer"/>
    <property type="match status" value="1"/>
</dbReference>
<dbReference type="Proteomes" id="UP000885738">
    <property type="component" value="Unassembled WGS sequence"/>
</dbReference>
<comment type="similarity">
    <text evidence="3">Belongs to the methyl-accepting chemotaxis (MCP) protein family.</text>
</comment>
<feature type="region of interest" description="Disordered" evidence="5">
    <location>
        <begin position="524"/>
        <end position="575"/>
    </location>
</feature>
<keyword evidence="4" id="KW-0807">Transducer</keyword>
<protein>
    <submittedName>
        <fullName evidence="9">HAMP domain-containing protein</fullName>
    </submittedName>
</protein>
<feature type="transmembrane region" description="Helical" evidence="6">
    <location>
        <begin position="191"/>
        <end position="209"/>
    </location>
</feature>
<keyword evidence="6" id="KW-1133">Transmembrane helix</keyword>
<reference evidence="9" key="1">
    <citation type="journal article" date="2020" name="mSystems">
        <title>Genome- and Community-Level Interaction Insights into Carbon Utilization and Element Cycling Functions of Hydrothermarchaeota in Hydrothermal Sediment.</title>
        <authorList>
            <person name="Zhou Z."/>
            <person name="Liu Y."/>
            <person name="Xu W."/>
            <person name="Pan J."/>
            <person name="Luo Z.H."/>
            <person name="Li M."/>
        </authorList>
    </citation>
    <scope>NUCLEOTIDE SEQUENCE [LARGE SCALE GENOMIC DNA]</scope>
    <source>
        <strain evidence="9">HyVt-389</strain>
    </source>
</reference>
<dbReference type="CDD" id="cd06225">
    <property type="entry name" value="HAMP"/>
    <property type="match status" value="1"/>
</dbReference>
<dbReference type="PANTHER" id="PTHR43531:SF11">
    <property type="entry name" value="METHYL-ACCEPTING CHEMOTAXIS PROTEIN 3"/>
    <property type="match status" value="1"/>
</dbReference>
<dbReference type="GO" id="GO:0005886">
    <property type="term" value="C:plasma membrane"/>
    <property type="evidence" value="ECO:0007669"/>
    <property type="project" value="TreeGrafter"/>
</dbReference>
<accession>A0A7C2A9B8</accession>
<dbReference type="AlphaFoldDB" id="A0A7C2A9B8"/>
<keyword evidence="6" id="KW-0812">Transmembrane</keyword>
<gene>
    <name evidence="9" type="ORF">ENI35_07215</name>
</gene>
<dbReference type="Pfam" id="PF21563">
    <property type="entry name" value="Mcp40H-20_sensor"/>
    <property type="match status" value="1"/>
</dbReference>
<evidence type="ECO:0000256" key="6">
    <source>
        <dbReference type="SAM" id="Phobius"/>
    </source>
</evidence>
<evidence type="ECO:0000259" key="8">
    <source>
        <dbReference type="PROSITE" id="PS50885"/>
    </source>
</evidence>
<dbReference type="PANTHER" id="PTHR43531">
    <property type="entry name" value="PROTEIN ICFG"/>
    <property type="match status" value="1"/>
</dbReference>
<evidence type="ECO:0000256" key="5">
    <source>
        <dbReference type="SAM" id="MobiDB-lite"/>
    </source>
</evidence>
<dbReference type="InterPro" id="IPR051310">
    <property type="entry name" value="MCP_chemotaxis"/>
</dbReference>
<dbReference type="SMART" id="SM00283">
    <property type="entry name" value="MA"/>
    <property type="match status" value="1"/>
</dbReference>
<feature type="region of interest" description="Disordered" evidence="5">
    <location>
        <begin position="283"/>
        <end position="313"/>
    </location>
</feature>
<sequence length="575" mass="63465">MFNFIMNKLRVKFALSISIFIVIVISSLVYLNISKQTKGLKEQLHFSGKAVSDSIYSGLKHPMSTGRGEVVEKQLMDMKSKLEGIEIYICDFDQKIVYATDKKTIGNSVSDFIHNEKAVNSLKEMLKTGRTLKEVFEERASKNIIHIEPIPNEHRCHHCHGSSREVLGALITKQSADKVYAAIGSLRNKNIGIAIVAICILIVMSYLLVQKLVTNRVRYLEHIAEKISQGDLSLYIKEMGKDSIGKLANSIKTMVEKLRELVSQTTNAAEQVSSACSQVSTSSQEVAQGSSQQASSIQETSASMEEISAMTKKNSENSQQANELMHETKKIIDKADDSIKKMVKSMEEIVKASEDTRKIIKTIDEVAFQTNLLALNAAVEAARAGEAGSGFAVVADEVKNLAQRSSQAAKDTAMLIDGTIKRVNEGARLLKMTDEAFEEVEKHSSKVTELMEEVSASSQEQYKGIQQINRAITEIDKVTQGNVSATQEIASASEEMATQAKSLMELVKQFKTDGAYARLLTPERPPATARHEQAGSDGGQVPEQVTSKPKIEKKTVSKPRPDEVIPMHDEDFKDF</sequence>
<feature type="compositionally biased region" description="Basic and acidic residues" evidence="5">
    <location>
        <begin position="549"/>
        <end position="575"/>
    </location>
</feature>
<dbReference type="InterPro" id="IPR048904">
    <property type="entry name" value="Mcp40H-20-like_sensor"/>
</dbReference>
<evidence type="ECO:0000256" key="3">
    <source>
        <dbReference type="ARBA" id="ARBA00029447"/>
    </source>
</evidence>
<comment type="subcellular location">
    <subcellularLocation>
        <location evidence="1">Membrane</location>
    </subcellularLocation>
</comment>
<feature type="domain" description="Methyl-accepting transducer" evidence="7">
    <location>
        <begin position="268"/>
        <end position="497"/>
    </location>
</feature>
<evidence type="ECO:0000259" key="7">
    <source>
        <dbReference type="PROSITE" id="PS50111"/>
    </source>
</evidence>
<dbReference type="CDD" id="cd11386">
    <property type="entry name" value="MCP_signal"/>
    <property type="match status" value="1"/>
</dbReference>
<evidence type="ECO:0000256" key="1">
    <source>
        <dbReference type="ARBA" id="ARBA00004370"/>
    </source>
</evidence>
<dbReference type="PROSITE" id="PS50885">
    <property type="entry name" value="HAMP"/>
    <property type="match status" value="1"/>
</dbReference>
<dbReference type="Pfam" id="PF00015">
    <property type="entry name" value="MCPsignal"/>
    <property type="match status" value="1"/>
</dbReference>
<evidence type="ECO:0000313" key="9">
    <source>
        <dbReference type="EMBL" id="HEC68575.1"/>
    </source>
</evidence>
<keyword evidence="6" id="KW-0472">Membrane</keyword>
<feature type="compositionally biased region" description="Low complexity" evidence="5">
    <location>
        <begin position="283"/>
        <end position="299"/>
    </location>
</feature>
<dbReference type="Pfam" id="PF00672">
    <property type="entry name" value="HAMP"/>
    <property type="match status" value="1"/>
</dbReference>
<dbReference type="SUPFAM" id="SSF58104">
    <property type="entry name" value="Methyl-accepting chemotaxis protein (MCP) signaling domain"/>
    <property type="match status" value="1"/>
</dbReference>
<comment type="caution">
    <text evidence="9">The sequence shown here is derived from an EMBL/GenBank/DDBJ whole genome shotgun (WGS) entry which is preliminary data.</text>
</comment>
<evidence type="ECO:0000256" key="4">
    <source>
        <dbReference type="PROSITE-ProRule" id="PRU00284"/>
    </source>
</evidence>
<dbReference type="InterPro" id="IPR004089">
    <property type="entry name" value="MCPsignal_dom"/>
</dbReference>
<feature type="domain" description="HAMP" evidence="8">
    <location>
        <begin position="211"/>
        <end position="263"/>
    </location>
</feature>
<dbReference type="SMART" id="SM00304">
    <property type="entry name" value="HAMP"/>
    <property type="match status" value="1"/>
</dbReference>
<name>A0A7C2A9B8_DESA2</name>
<dbReference type="EMBL" id="DRIH01000261">
    <property type="protein sequence ID" value="HEC68575.1"/>
    <property type="molecule type" value="Genomic_DNA"/>
</dbReference>
<organism evidence="9">
    <name type="scientific">Desulfofervidus auxilii</name>
    <dbReference type="NCBI Taxonomy" id="1621989"/>
    <lineage>
        <taxon>Bacteria</taxon>
        <taxon>Pseudomonadati</taxon>
        <taxon>Thermodesulfobacteriota</taxon>
        <taxon>Candidatus Desulfofervidia</taxon>
        <taxon>Candidatus Desulfofervidales</taxon>
        <taxon>Candidatus Desulfofervidaceae</taxon>
        <taxon>Candidatus Desulfofervidus</taxon>
    </lineage>
</organism>
<dbReference type="Gene3D" id="3.30.450.290">
    <property type="match status" value="1"/>
</dbReference>
<dbReference type="InterPro" id="IPR003660">
    <property type="entry name" value="HAMP_dom"/>
</dbReference>
<feature type="transmembrane region" description="Helical" evidence="6">
    <location>
        <begin position="13"/>
        <end position="33"/>
    </location>
</feature>
<dbReference type="GO" id="GO:0006935">
    <property type="term" value="P:chemotaxis"/>
    <property type="evidence" value="ECO:0007669"/>
    <property type="project" value="UniProtKB-KW"/>
</dbReference>